<gene>
    <name evidence="3" type="ORF">VSDG_09436</name>
</gene>
<proteinExistence type="predicted"/>
<dbReference type="Proteomes" id="UP000284375">
    <property type="component" value="Unassembled WGS sequence"/>
</dbReference>
<feature type="region of interest" description="Disordered" evidence="1">
    <location>
        <begin position="23"/>
        <end position="158"/>
    </location>
</feature>
<feature type="chain" id="PRO_5019045828" evidence="2">
    <location>
        <begin position="17"/>
        <end position="226"/>
    </location>
</feature>
<feature type="compositionally biased region" description="Acidic residues" evidence="1">
    <location>
        <begin position="109"/>
        <end position="124"/>
    </location>
</feature>
<dbReference type="AlphaFoldDB" id="A0A423VBN0"/>
<keyword evidence="4" id="KW-1185">Reference proteome</keyword>
<reference evidence="3 4" key="1">
    <citation type="submission" date="2015-09" db="EMBL/GenBank/DDBJ databases">
        <title>Host preference determinants of Valsa canker pathogens revealed by comparative genomics.</title>
        <authorList>
            <person name="Yin Z."/>
            <person name="Huang L."/>
        </authorList>
    </citation>
    <scope>NUCLEOTIDE SEQUENCE [LARGE SCALE GENOMIC DNA]</scope>
    <source>
        <strain evidence="3 4">YSFL</strain>
    </source>
</reference>
<evidence type="ECO:0000256" key="2">
    <source>
        <dbReference type="SAM" id="SignalP"/>
    </source>
</evidence>
<organism evidence="3 4">
    <name type="scientific">Cytospora chrysosperma</name>
    <name type="common">Cytospora canker fungus</name>
    <name type="synonym">Sphaeria chrysosperma</name>
    <dbReference type="NCBI Taxonomy" id="252740"/>
    <lineage>
        <taxon>Eukaryota</taxon>
        <taxon>Fungi</taxon>
        <taxon>Dikarya</taxon>
        <taxon>Ascomycota</taxon>
        <taxon>Pezizomycotina</taxon>
        <taxon>Sordariomycetes</taxon>
        <taxon>Sordariomycetidae</taxon>
        <taxon>Diaporthales</taxon>
        <taxon>Cytosporaceae</taxon>
        <taxon>Cytospora</taxon>
    </lineage>
</organism>
<feature type="compositionally biased region" description="Low complexity" evidence="1">
    <location>
        <begin position="42"/>
        <end position="57"/>
    </location>
</feature>
<feature type="compositionally biased region" description="Low complexity" evidence="1">
    <location>
        <begin position="92"/>
        <end position="108"/>
    </location>
</feature>
<keyword evidence="2" id="KW-0732">Signal</keyword>
<protein>
    <submittedName>
        <fullName evidence="3">Uncharacterized protein</fullName>
    </submittedName>
</protein>
<feature type="compositionally biased region" description="Low complexity" evidence="1">
    <location>
        <begin position="125"/>
        <end position="147"/>
    </location>
</feature>
<comment type="caution">
    <text evidence="3">The sequence shown here is derived from an EMBL/GenBank/DDBJ whole genome shotgun (WGS) entry which is preliminary data.</text>
</comment>
<accession>A0A423VBN0</accession>
<evidence type="ECO:0000256" key="1">
    <source>
        <dbReference type="SAM" id="MobiDB-lite"/>
    </source>
</evidence>
<name>A0A423VBN0_CYTCH</name>
<sequence length="226" mass="23266">MRVISFLPLVLPVALAGPFTFPSQPNQRHETLTVQDGRPQVLTSTQTTTQISTTTFTPPTPPTLPGSSGPRRTGRPDEDELELRAVFAPTGSSDPAASASTSSSPQPSSEDEESDSDSDSDSDSSSDNGESETATSVQQIAAAAQTTPAPPANDPGIASALAEQGHSQVTYYTCKTRDATLTHCGWHVPVIKVSAASERGGGSQGIRLAALCAACAIAFAHAVFGG</sequence>
<evidence type="ECO:0000313" key="4">
    <source>
        <dbReference type="Proteomes" id="UP000284375"/>
    </source>
</evidence>
<dbReference type="EMBL" id="LJZO01000068">
    <property type="protein sequence ID" value="ROV88339.1"/>
    <property type="molecule type" value="Genomic_DNA"/>
</dbReference>
<evidence type="ECO:0000313" key="3">
    <source>
        <dbReference type="EMBL" id="ROV88339.1"/>
    </source>
</evidence>
<dbReference type="OrthoDB" id="3542181at2759"/>
<feature type="signal peptide" evidence="2">
    <location>
        <begin position="1"/>
        <end position="16"/>
    </location>
</feature>